<keyword evidence="4 10" id="KW-0808">Transferase</keyword>
<dbReference type="FunFam" id="3.30.565.10:FF:000006">
    <property type="entry name" value="Sensor histidine kinase WalK"/>
    <property type="match status" value="1"/>
</dbReference>
<protein>
    <recommendedName>
        <fullName evidence="2">histidine kinase</fullName>
        <ecNumber evidence="2">2.7.13.3</ecNumber>
    </recommendedName>
</protein>
<dbReference type="InterPro" id="IPR003661">
    <property type="entry name" value="HisK_dim/P_dom"/>
</dbReference>
<dbReference type="InterPro" id="IPR005467">
    <property type="entry name" value="His_kinase_dom"/>
</dbReference>
<evidence type="ECO:0000256" key="1">
    <source>
        <dbReference type="ARBA" id="ARBA00000085"/>
    </source>
</evidence>
<evidence type="ECO:0000256" key="7">
    <source>
        <dbReference type="ARBA" id="ARBA00023136"/>
    </source>
</evidence>
<dbReference type="GO" id="GO:0005886">
    <property type="term" value="C:plasma membrane"/>
    <property type="evidence" value="ECO:0007669"/>
    <property type="project" value="TreeGrafter"/>
</dbReference>
<comment type="catalytic activity">
    <reaction evidence="1">
        <text>ATP + protein L-histidine = ADP + protein N-phospho-L-histidine.</text>
        <dbReference type="EC" id="2.7.13.3"/>
    </reaction>
</comment>
<dbReference type="FunFam" id="1.10.287.130:FF:000001">
    <property type="entry name" value="Two-component sensor histidine kinase"/>
    <property type="match status" value="1"/>
</dbReference>
<dbReference type="InterPro" id="IPR050351">
    <property type="entry name" value="BphY/WalK/GraS-like"/>
</dbReference>
<keyword evidence="7" id="KW-0472">Membrane</keyword>
<sequence>MAGMTAPPSSRILLSIIAACLGFLLSWLLGAGGEPAALTAAIAAAGAWFASRPPSVSPAQAASSDDTPQPSLEEVMEAIDDPMLLVSGQLVTIANSAARATLGDHIVGEDIRLAIRHPAATDRLTLQAESGDAVPGGPIELIGIGQRDRRWELNVHPIQGRGLLVRLADRTGTHAAEQMRVDFVANASHELRTPLATLIGFVETLEDGKAAEDPATRGRFLKIMFGEAKRMQRLVDDLMSLSRIEAEKYSLPQTPIPLAPLIEEVRGALHSGIVADKDRVIVEIAPDVPPVAGDRAQLSQLLHNIIGNALKYGRPGSPVQVSVKLARDNMVKLAVRDEGEGIPAEHIPRLTERFYRVDPGRSRSLGGTGLGLAIVKHIVERHRGRLEIRSEVGRGTLVCVLLPAATAPLPPALSSKSHTNVTEGTPNRSSAHIDPA</sequence>
<dbReference type="PROSITE" id="PS50109">
    <property type="entry name" value="HIS_KIN"/>
    <property type="match status" value="1"/>
</dbReference>
<evidence type="ECO:0000256" key="5">
    <source>
        <dbReference type="ARBA" id="ARBA00022777"/>
    </source>
</evidence>
<dbReference type="InterPro" id="IPR036097">
    <property type="entry name" value="HisK_dim/P_sf"/>
</dbReference>
<dbReference type="PANTHER" id="PTHR45453:SF1">
    <property type="entry name" value="PHOSPHATE REGULON SENSOR PROTEIN PHOR"/>
    <property type="match status" value="1"/>
</dbReference>
<reference evidence="10 11" key="1">
    <citation type="submission" date="2016-09" db="EMBL/GenBank/DDBJ databases">
        <title>Metabolic pathway, cell adaptation mechanisms and a novel monoxygenase revealed through proteogenomic-transcription analysis of a Sphingomonas haloaromaticamans strain degrading the fungicide ortho-phenylphenol.</title>
        <authorList>
            <person name="Perruchon C."/>
            <person name="Papadopoulou E.S."/>
            <person name="Rousidou C."/>
            <person name="Vasileiadis S."/>
            <person name="Tanou G."/>
            <person name="Amoutzias G."/>
            <person name="Molassiotis A."/>
            <person name="Karpouzas D.G."/>
        </authorList>
    </citation>
    <scope>NUCLEOTIDE SEQUENCE [LARGE SCALE GENOMIC DNA]</scope>
    <source>
        <strain evidence="10 11">P3</strain>
    </source>
</reference>
<dbReference type="SMART" id="SM00388">
    <property type="entry name" value="HisKA"/>
    <property type="match status" value="1"/>
</dbReference>
<keyword evidence="5" id="KW-0418">Kinase</keyword>
<dbReference type="SMART" id="SM00387">
    <property type="entry name" value="HATPase_c"/>
    <property type="match status" value="1"/>
</dbReference>
<dbReference type="InterPro" id="IPR003594">
    <property type="entry name" value="HATPase_dom"/>
</dbReference>
<dbReference type="PANTHER" id="PTHR45453">
    <property type="entry name" value="PHOSPHATE REGULON SENSOR PROTEIN PHOR"/>
    <property type="match status" value="1"/>
</dbReference>
<accession>A0A1S1HEB5</accession>
<dbReference type="Gene3D" id="3.30.565.10">
    <property type="entry name" value="Histidine kinase-like ATPase, C-terminal domain"/>
    <property type="match status" value="1"/>
</dbReference>
<dbReference type="EMBL" id="MIPT01000001">
    <property type="protein sequence ID" value="OHT20428.1"/>
    <property type="molecule type" value="Genomic_DNA"/>
</dbReference>
<keyword evidence="11" id="KW-1185">Reference proteome</keyword>
<dbReference type="GO" id="GO:0000155">
    <property type="term" value="F:phosphorelay sensor kinase activity"/>
    <property type="evidence" value="ECO:0007669"/>
    <property type="project" value="InterPro"/>
</dbReference>
<evidence type="ECO:0000256" key="2">
    <source>
        <dbReference type="ARBA" id="ARBA00012438"/>
    </source>
</evidence>
<evidence type="ECO:0000256" key="3">
    <source>
        <dbReference type="ARBA" id="ARBA00022553"/>
    </source>
</evidence>
<evidence type="ECO:0000256" key="4">
    <source>
        <dbReference type="ARBA" id="ARBA00022679"/>
    </source>
</evidence>
<dbReference type="Gene3D" id="1.10.287.130">
    <property type="match status" value="1"/>
</dbReference>
<feature type="domain" description="Histidine kinase" evidence="9">
    <location>
        <begin position="186"/>
        <end position="406"/>
    </location>
</feature>
<gene>
    <name evidence="10" type="primary">phoR</name>
    <name evidence="10" type="ORF">BHE75_02426</name>
</gene>
<dbReference type="GO" id="GO:0004721">
    <property type="term" value="F:phosphoprotein phosphatase activity"/>
    <property type="evidence" value="ECO:0007669"/>
    <property type="project" value="TreeGrafter"/>
</dbReference>
<evidence type="ECO:0000313" key="10">
    <source>
        <dbReference type="EMBL" id="OHT20428.1"/>
    </source>
</evidence>
<proteinExistence type="predicted"/>
<organism evidence="10 11">
    <name type="scientific">Edaphosphingomonas haloaromaticamans</name>
    <dbReference type="NCBI Taxonomy" id="653954"/>
    <lineage>
        <taxon>Bacteria</taxon>
        <taxon>Pseudomonadati</taxon>
        <taxon>Pseudomonadota</taxon>
        <taxon>Alphaproteobacteria</taxon>
        <taxon>Sphingomonadales</taxon>
        <taxon>Rhizorhabdaceae</taxon>
        <taxon>Edaphosphingomonas</taxon>
    </lineage>
</organism>
<dbReference type="EC" id="2.7.13.3" evidence="2"/>
<dbReference type="GO" id="GO:0016036">
    <property type="term" value="P:cellular response to phosphate starvation"/>
    <property type="evidence" value="ECO:0007669"/>
    <property type="project" value="TreeGrafter"/>
</dbReference>
<dbReference type="Proteomes" id="UP000179467">
    <property type="component" value="Unassembled WGS sequence"/>
</dbReference>
<dbReference type="InterPro" id="IPR004358">
    <property type="entry name" value="Sig_transdc_His_kin-like_C"/>
</dbReference>
<keyword evidence="6" id="KW-0902">Two-component regulatory system</keyword>
<comment type="caution">
    <text evidence="10">The sequence shown here is derived from an EMBL/GenBank/DDBJ whole genome shotgun (WGS) entry which is preliminary data.</text>
</comment>
<feature type="region of interest" description="Disordered" evidence="8">
    <location>
        <begin position="411"/>
        <end position="436"/>
    </location>
</feature>
<name>A0A1S1HEB5_9SPHN</name>
<dbReference type="Pfam" id="PF00512">
    <property type="entry name" value="HisKA"/>
    <property type="match status" value="1"/>
</dbReference>
<evidence type="ECO:0000256" key="8">
    <source>
        <dbReference type="SAM" id="MobiDB-lite"/>
    </source>
</evidence>
<dbReference type="SUPFAM" id="SSF55874">
    <property type="entry name" value="ATPase domain of HSP90 chaperone/DNA topoisomerase II/histidine kinase"/>
    <property type="match status" value="1"/>
</dbReference>
<keyword evidence="3" id="KW-0597">Phosphoprotein</keyword>
<evidence type="ECO:0000313" key="11">
    <source>
        <dbReference type="Proteomes" id="UP000179467"/>
    </source>
</evidence>
<feature type="compositionally biased region" description="Polar residues" evidence="8">
    <location>
        <begin position="414"/>
        <end position="430"/>
    </location>
</feature>
<dbReference type="AlphaFoldDB" id="A0A1S1HEB5"/>
<dbReference type="InterPro" id="IPR036890">
    <property type="entry name" value="HATPase_C_sf"/>
</dbReference>
<dbReference type="SUPFAM" id="SSF47384">
    <property type="entry name" value="Homodimeric domain of signal transducing histidine kinase"/>
    <property type="match status" value="1"/>
</dbReference>
<evidence type="ECO:0000256" key="6">
    <source>
        <dbReference type="ARBA" id="ARBA00023012"/>
    </source>
</evidence>
<dbReference type="PRINTS" id="PR00344">
    <property type="entry name" value="BCTRLSENSOR"/>
</dbReference>
<dbReference type="CDD" id="cd00082">
    <property type="entry name" value="HisKA"/>
    <property type="match status" value="1"/>
</dbReference>
<dbReference type="Pfam" id="PF02518">
    <property type="entry name" value="HATPase_c"/>
    <property type="match status" value="1"/>
</dbReference>
<evidence type="ECO:0000259" key="9">
    <source>
        <dbReference type="PROSITE" id="PS50109"/>
    </source>
</evidence>
<dbReference type="CDD" id="cd00075">
    <property type="entry name" value="HATPase"/>
    <property type="match status" value="1"/>
</dbReference>